<feature type="region of interest" description="Disordered" evidence="1">
    <location>
        <begin position="1"/>
        <end position="59"/>
    </location>
</feature>
<evidence type="ECO:0000313" key="2">
    <source>
        <dbReference type="EMBL" id="GKV35197.1"/>
    </source>
</evidence>
<dbReference type="AlphaFoldDB" id="A0AAV5LDZ3"/>
<reference evidence="2 3" key="1">
    <citation type="journal article" date="2021" name="Commun. Biol.">
        <title>The genome of Shorea leprosula (Dipterocarpaceae) highlights the ecological relevance of drought in aseasonal tropical rainforests.</title>
        <authorList>
            <person name="Ng K.K.S."/>
            <person name="Kobayashi M.J."/>
            <person name="Fawcett J.A."/>
            <person name="Hatakeyama M."/>
            <person name="Paape T."/>
            <person name="Ng C.H."/>
            <person name="Ang C.C."/>
            <person name="Tnah L.H."/>
            <person name="Lee C.T."/>
            <person name="Nishiyama T."/>
            <person name="Sese J."/>
            <person name="O'Brien M.J."/>
            <person name="Copetti D."/>
            <person name="Mohd Noor M.I."/>
            <person name="Ong R.C."/>
            <person name="Putra M."/>
            <person name="Sireger I.Z."/>
            <person name="Indrioko S."/>
            <person name="Kosugi Y."/>
            <person name="Izuno A."/>
            <person name="Isagi Y."/>
            <person name="Lee S.L."/>
            <person name="Shimizu K.K."/>
        </authorList>
    </citation>
    <scope>NUCLEOTIDE SEQUENCE [LARGE SCALE GENOMIC DNA]</scope>
    <source>
        <strain evidence="2">214</strain>
    </source>
</reference>
<dbReference type="PANTHER" id="PTHR38386">
    <property type="entry name" value="OS05G0426900 PROTEIN"/>
    <property type="match status" value="1"/>
</dbReference>
<sequence>MKQSSSSSSQSSILKSRSMDSSSQQIKHDMQSPKATVTDHSIKQDHNNRKSSFSEQEQENGEVFGVILRSYSVSSSASLALRAEKQNSVLEKAVRKTFSLRRSPSIPEGRYGIFHQFDAVDDDGVKARRSKNKRGNIFKACRRILGF</sequence>
<dbReference type="Proteomes" id="UP001054252">
    <property type="component" value="Unassembled WGS sequence"/>
</dbReference>
<keyword evidence="3" id="KW-1185">Reference proteome</keyword>
<evidence type="ECO:0000313" key="3">
    <source>
        <dbReference type="Proteomes" id="UP001054252"/>
    </source>
</evidence>
<evidence type="ECO:0000256" key="1">
    <source>
        <dbReference type="SAM" id="MobiDB-lite"/>
    </source>
</evidence>
<name>A0AAV5LDZ3_9ROSI</name>
<dbReference type="PANTHER" id="PTHR38386:SF7">
    <property type="entry name" value="TOPOISOMERASE 1-ASSOCIATED FACTOR 1"/>
    <property type="match status" value="1"/>
</dbReference>
<protein>
    <submittedName>
        <fullName evidence="2">Uncharacterized protein</fullName>
    </submittedName>
</protein>
<proteinExistence type="predicted"/>
<organism evidence="2 3">
    <name type="scientific">Rubroshorea leprosula</name>
    <dbReference type="NCBI Taxonomy" id="152421"/>
    <lineage>
        <taxon>Eukaryota</taxon>
        <taxon>Viridiplantae</taxon>
        <taxon>Streptophyta</taxon>
        <taxon>Embryophyta</taxon>
        <taxon>Tracheophyta</taxon>
        <taxon>Spermatophyta</taxon>
        <taxon>Magnoliopsida</taxon>
        <taxon>eudicotyledons</taxon>
        <taxon>Gunneridae</taxon>
        <taxon>Pentapetalae</taxon>
        <taxon>rosids</taxon>
        <taxon>malvids</taxon>
        <taxon>Malvales</taxon>
        <taxon>Dipterocarpaceae</taxon>
        <taxon>Rubroshorea</taxon>
    </lineage>
</organism>
<comment type="caution">
    <text evidence="2">The sequence shown here is derived from an EMBL/GenBank/DDBJ whole genome shotgun (WGS) entry which is preliminary data.</text>
</comment>
<feature type="compositionally biased region" description="Polar residues" evidence="1">
    <location>
        <begin position="13"/>
        <end position="25"/>
    </location>
</feature>
<accession>A0AAV5LDZ3</accession>
<feature type="compositionally biased region" description="Low complexity" evidence="1">
    <location>
        <begin position="1"/>
        <end position="12"/>
    </location>
</feature>
<gene>
    <name evidence="2" type="ORF">SLEP1_g43500</name>
</gene>
<dbReference type="EMBL" id="BPVZ01000109">
    <property type="protein sequence ID" value="GKV35197.1"/>
    <property type="molecule type" value="Genomic_DNA"/>
</dbReference>